<evidence type="ECO:0000313" key="2">
    <source>
        <dbReference type="Proteomes" id="UP000277766"/>
    </source>
</evidence>
<sequence length="138" mass="15625">MPRKPRTNRMDRADFALVTGHLQPYACFGCRKAFKQPFSADLPERACPQCRQPMTIMGTDFKAPRQDDVRQWQKVAVLARAGIRFFPSSPDGLPGQRPDTLAEVPAFLRRIYPAARSLAPREGRLLAQGEAPHQRFFS</sequence>
<accession>A0A431VR19</accession>
<keyword evidence="2" id="KW-1185">Reference proteome</keyword>
<dbReference type="OrthoDB" id="69438at2"/>
<dbReference type="Proteomes" id="UP000277766">
    <property type="component" value="Unassembled WGS sequence"/>
</dbReference>
<name>A0A431VR19_9DEIO</name>
<gene>
    <name evidence="1" type="ORF">EJ104_10105</name>
</gene>
<proteinExistence type="predicted"/>
<reference evidence="1 2" key="1">
    <citation type="submission" date="2018-12" db="EMBL/GenBank/DDBJ databases">
        <title>Deinococcus radiophilus ATCC 27603 genome sequencing and assembly.</title>
        <authorList>
            <person name="Maclea K.S."/>
            <person name="Maynard C.R."/>
        </authorList>
    </citation>
    <scope>NUCLEOTIDE SEQUENCE [LARGE SCALE GENOMIC DNA]</scope>
    <source>
        <strain evidence="1 2">ATCC 27603</strain>
    </source>
</reference>
<dbReference type="RefSeq" id="WP_126352648.1">
    <property type="nucleotide sequence ID" value="NZ_CP086380.1"/>
</dbReference>
<dbReference type="EMBL" id="RXPE01000023">
    <property type="protein sequence ID" value="RTR25657.1"/>
    <property type="molecule type" value="Genomic_DNA"/>
</dbReference>
<comment type="caution">
    <text evidence="1">The sequence shown here is derived from an EMBL/GenBank/DDBJ whole genome shotgun (WGS) entry which is preliminary data.</text>
</comment>
<organism evidence="1 2">
    <name type="scientific">Deinococcus radiophilus</name>
    <dbReference type="NCBI Taxonomy" id="32062"/>
    <lineage>
        <taxon>Bacteria</taxon>
        <taxon>Thermotogati</taxon>
        <taxon>Deinococcota</taxon>
        <taxon>Deinococci</taxon>
        <taxon>Deinococcales</taxon>
        <taxon>Deinococcaceae</taxon>
        <taxon>Deinococcus</taxon>
    </lineage>
</organism>
<evidence type="ECO:0000313" key="1">
    <source>
        <dbReference type="EMBL" id="RTR25657.1"/>
    </source>
</evidence>
<dbReference type="AlphaFoldDB" id="A0A431VR19"/>
<protein>
    <submittedName>
        <fullName evidence="1">Deoxyxylulose-5-phosphate synthase</fullName>
    </submittedName>
</protein>